<dbReference type="InterPro" id="IPR023352">
    <property type="entry name" value="MAPEG-like_dom_sf"/>
</dbReference>
<gene>
    <name evidence="6" type="ORF">A4U43_C02F9700</name>
</gene>
<keyword evidence="4" id="KW-0472">Membrane</keyword>
<dbReference type="GO" id="GO:0016020">
    <property type="term" value="C:membrane"/>
    <property type="evidence" value="ECO:0007669"/>
    <property type="project" value="UniProtKB-SubCell"/>
</dbReference>
<name>A0A5P1FL85_ASPOF</name>
<dbReference type="GO" id="GO:0004602">
    <property type="term" value="F:glutathione peroxidase activity"/>
    <property type="evidence" value="ECO:0007669"/>
    <property type="project" value="TreeGrafter"/>
</dbReference>
<dbReference type="GO" id="GO:0005635">
    <property type="term" value="C:nuclear envelope"/>
    <property type="evidence" value="ECO:0007669"/>
    <property type="project" value="TreeGrafter"/>
</dbReference>
<feature type="region of interest" description="Disordered" evidence="5">
    <location>
        <begin position="43"/>
        <end position="67"/>
    </location>
</feature>
<proteinExistence type="predicted"/>
<dbReference type="Pfam" id="PF01124">
    <property type="entry name" value="MAPEG"/>
    <property type="match status" value="1"/>
</dbReference>
<reference evidence="7" key="1">
    <citation type="journal article" date="2017" name="Nat. Commun.">
        <title>The asparagus genome sheds light on the origin and evolution of a young Y chromosome.</title>
        <authorList>
            <person name="Harkess A."/>
            <person name="Zhou J."/>
            <person name="Xu C."/>
            <person name="Bowers J.E."/>
            <person name="Van der Hulst R."/>
            <person name="Ayyampalayam S."/>
            <person name="Mercati F."/>
            <person name="Riccardi P."/>
            <person name="McKain M.R."/>
            <person name="Kakrana A."/>
            <person name="Tang H."/>
            <person name="Ray J."/>
            <person name="Groenendijk J."/>
            <person name="Arikit S."/>
            <person name="Mathioni S.M."/>
            <person name="Nakano M."/>
            <person name="Shan H."/>
            <person name="Telgmann-Rauber A."/>
            <person name="Kanno A."/>
            <person name="Yue Z."/>
            <person name="Chen H."/>
            <person name="Li W."/>
            <person name="Chen Y."/>
            <person name="Xu X."/>
            <person name="Zhang Y."/>
            <person name="Luo S."/>
            <person name="Chen H."/>
            <person name="Gao J."/>
            <person name="Mao Z."/>
            <person name="Pires J.C."/>
            <person name="Luo M."/>
            <person name="Kudrna D."/>
            <person name="Wing R.A."/>
            <person name="Meyers B.C."/>
            <person name="Yi K."/>
            <person name="Kong H."/>
            <person name="Lavrijsen P."/>
            <person name="Sunseri F."/>
            <person name="Falavigna A."/>
            <person name="Ye Y."/>
            <person name="Leebens-Mack J.H."/>
            <person name="Chen G."/>
        </authorList>
    </citation>
    <scope>NUCLEOTIDE SEQUENCE [LARGE SCALE GENOMIC DNA]</scope>
    <source>
        <strain evidence="7">cv. DH0086</strain>
    </source>
</reference>
<dbReference type="GO" id="GO:0004364">
    <property type="term" value="F:glutathione transferase activity"/>
    <property type="evidence" value="ECO:0007669"/>
    <property type="project" value="TreeGrafter"/>
</dbReference>
<dbReference type="Proteomes" id="UP000243459">
    <property type="component" value="Chromosome 2"/>
</dbReference>
<keyword evidence="3" id="KW-1133">Transmembrane helix</keyword>
<dbReference type="InterPro" id="IPR050997">
    <property type="entry name" value="MAPEG"/>
</dbReference>
<keyword evidence="2" id="KW-0812">Transmembrane</keyword>
<dbReference type="AlphaFoldDB" id="A0A5P1FL85"/>
<evidence type="ECO:0000256" key="5">
    <source>
        <dbReference type="SAM" id="MobiDB-lite"/>
    </source>
</evidence>
<dbReference type="InterPro" id="IPR001129">
    <property type="entry name" value="Membr-assoc_MAPEG"/>
</dbReference>
<dbReference type="Gene3D" id="1.20.120.550">
    <property type="entry name" value="Membrane associated eicosanoid/glutathione metabolism-like domain"/>
    <property type="match status" value="1"/>
</dbReference>
<dbReference type="Gramene" id="ONK77709">
    <property type="protein sequence ID" value="ONK77709"/>
    <property type="gene ID" value="A4U43_C02F9700"/>
</dbReference>
<dbReference type="EMBL" id="CM007382">
    <property type="protein sequence ID" value="ONK77709.1"/>
    <property type="molecule type" value="Genomic_DNA"/>
</dbReference>
<evidence type="ECO:0000313" key="7">
    <source>
        <dbReference type="Proteomes" id="UP000243459"/>
    </source>
</evidence>
<dbReference type="GO" id="GO:0005783">
    <property type="term" value="C:endoplasmic reticulum"/>
    <property type="evidence" value="ECO:0007669"/>
    <property type="project" value="TreeGrafter"/>
</dbReference>
<sequence>MFEYLAPGSEVVVGVRVGEIVPVGGGGREFVVGGVIEVGVGDDEDVGAEREGRGEEREEDEDDGKQRRPRRRHFFWSKVDIWLFSGDLMNIEEYKVFYPTMYAIESENKDAKLFNCVQRGHQNSLETMPVFFATILIGGFQHPLIATGLGLLYTVGRFFYFKGYSTGIPDNRLKLG</sequence>
<evidence type="ECO:0000256" key="2">
    <source>
        <dbReference type="ARBA" id="ARBA00022692"/>
    </source>
</evidence>
<organism evidence="6 7">
    <name type="scientific">Asparagus officinalis</name>
    <name type="common">Garden asparagus</name>
    <dbReference type="NCBI Taxonomy" id="4686"/>
    <lineage>
        <taxon>Eukaryota</taxon>
        <taxon>Viridiplantae</taxon>
        <taxon>Streptophyta</taxon>
        <taxon>Embryophyta</taxon>
        <taxon>Tracheophyta</taxon>
        <taxon>Spermatophyta</taxon>
        <taxon>Magnoliopsida</taxon>
        <taxon>Liliopsida</taxon>
        <taxon>Asparagales</taxon>
        <taxon>Asparagaceae</taxon>
        <taxon>Asparagoideae</taxon>
        <taxon>Asparagus</taxon>
    </lineage>
</organism>
<dbReference type="GO" id="GO:0006691">
    <property type="term" value="P:leukotriene metabolic process"/>
    <property type="evidence" value="ECO:0007669"/>
    <property type="project" value="UniProtKB-ARBA"/>
</dbReference>
<evidence type="ECO:0000256" key="4">
    <source>
        <dbReference type="ARBA" id="ARBA00023136"/>
    </source>
</evidence>
<dbReference type="SUPFAM" id="SSF161084">
    <property type="entry name" value="MAPEG domain-like"/>
    <property type="match status" value="1"/>
</dbReference>
<keyword evidence="7" id="KW-1185">Reference proteome</keyword>
<comment type="subcellular location">
    <subcellularLocation>
        <location evidence="1">Membrane</location>
        <topology evidence="1">Multi-pass membrane protein</topology>
    </subcellularLocation>
</comment>
<protein>
    <recommendedName>
        <fullName evidence="8">MAPEG family protein</fullName>
    </recommendedName>
</protein>
<accession>A0A5P1FL85</accession>
<evidence type="ECO:0008006" key="8">
    <source>
        <dbReference type="Google" id="ProtNLM"/>
    </source>
</evidence>
<evidence type="ECO:0000313" key="6">
    <source>
        <dbReference type="EMBL" id="ONK77709.1"/>
    </source>
</evidence>
<dbReference type="PANTHER" id="PTHR10250:SF22">
    <property type="entry name" value="MICROSOMAL GLUTATHIONE S-TRANSFERASE"/>
    <property type="match status" value="1"/>
</dbReference>
<dbReference type="PANTHER" id="PTHR10250">
    <property type="entry name" value="MICROSOMAL GLUTATHIONE S-TRANSFERASE"/>
    <property type="match status" value="1"/>
</dbReference>
<evidence type="ECO:0000256" key="1">
    <source>
        <dbReference type="ARBA" id="ARBA00004141"/>
    </source>
</evidence>
<evidence type="ECO:0000256" key="3">
    <source>
        <dbReference type="ARBA" id="ARBA00022989"/>
    </source>
</evidence>
<feature type="compositionally biased region" description="Basic and acidic residues" evidence="5">
    <location>
        <begin position="47"/>
        <end position="56"/>
    </location>
</feature>